<dbReference type="RefSeq" id="XP_025371976.1">
    <property type="nucleotide sequence ID" value="XM_025515892.1"/>
</dbReference>
<dbReference type="InParanoid" id="A0A316W4I9"/>
<protein>
    <submittedName>
        <fullName evidence="2">Uncharacterized protein</fullName>
    </submittedName>
</protein>
<dbReference type="AlphaFoldDB" id="A0A316W4I9"/>
<reference evidence="2 3" key="1">
    <citation type="journal article" date="2018" name="Mol. Biol. Evol.">
        <title>Broad Genomic Sampling Reveals a Smut Pathogenic Ancestry of the Fungal Clade Ustilaginomycotina.</title>
        <authorList>
            <person name="Kijpornyongpan T."/>
            <person name="Mondo S.J."/>
            <person name="Barry K."/>
            <person name="Sandor L."/>
            <person name="Lee J."/>
            <person name="Lipzen A."/>
            <person name="Pangilinan J."/>
            <person name="LaButti K."/>
            <person name="Hainaut M."/>
            <person name="Henrissat B."/>
            <person name="Grigoriev I.V."/>
            <person name="Spatafora J.W."/>
            <person name="Aime M.C."/>
        </authorList>
    </citation>
    <scope>NUCLEOTIDE SEQUENCE [LARGE SCALE GENOMIC DNA]</scope>
    <source>
        <strain evidence="2 3">MCA 4658</strain>
    </source>
</reference>
<proteinExistence type="predicted"/>
<organism evidence="2 3">
    <name type="scientific">Ceraceosorus guamensis</name>
    <dbReference type="NCBI Taxonomy" id="1522189"/>
    <lineage>
        <taxon>Eukaryota</taxon>
        <taxon>Fungi</taxon>
        <taxon>Dikarya</taxon>
        <taxon>Basidiomycota</taxon>
        <taxon>Ustilaginomycotina</taxon>
        <taxon>Exobasidiomycetes</taxon>
        <taxon>Ceraceosorales</taxon>
        <taxon>Ceraceosoraceae</taxon>
        <taxon>Ceraceosorus</taxon>
    </lineage>
</organism>
<dbReference type="GeneID" id="37037762"/>
<feature type="compositionally biased region" description="Low complexity" evidence="1">
    <location>
        <begin position="148"/>
        <end position="175"/>
    </location>
</feature>
<evidence type="ECO:0000313" key="2">
    <source>
        <dbReference type="EMBL" id="PWN44816.1"/>
    </source>
</evidence>
<accession>A0A316W4I9</accession>
<keyword evidence="3" id="KW-1185">Reference proteome</keyword>
<sequence>MSQSSGPLCTPITPASPFSRMDLGWTKQQNLSLVMWIDCDWERIHYFIHQRLDMCSTPTHAALASQAYASIFGNQGNLTANTCHGLIKLQINVLLTGKAGNLQWCLVVSKCLEESSNGGMYAMYAGCCHRNVPNRPQLRMQQDAKAGSVGSRRTNASSSSRVAAAGSSTSDLLPSSPTPTPTPAHQAGLSSQLLPSLPIMATSPGASASTATVAPSASQPPLPPAPLAIGLSAQLAGHIPSVQLPAGIVFACQMSLLTRTCATKVTVEFMTGSTHHYLAPCSIQKLGARYTSDQQFRLNFMVRTTWKEFKAVANAKVHAYALKFVPHKFVAEGKYYAEQAQLQWHLLQASRLHCQHPSPLVCLHSWQMVSNPPLFTCLQALCLPAKPSWLLGLVDL</sequence>
<evidence type="ECO:0000256" key="1">
    <source>
        <dbReference type="SAM" id="MobiDB-lite"/>
    </source>
</evidence>
<dbReference type="Proteomes" id="UP000245783">
    <property type="component" value="Unassembled WGS sequence"/>
</dbReference>
<gene>
    <name evidence="2" type="ORF">IE81DRAFT_345210</name>
</gene>
<feature type="region of interest" description="Disordered" evidence="1">
    <location>
        <begin position="141"/>
        <end position="188"/>
    </location>
</feature>
<name>A0A316W4I9_9BASI</name>
<dbReference type="EMBL" id="KZ819358">
    <property type="protein sequence ID" value="PWN44816.1"/>
    <property type="molecule type" value="Genomic_DNA"/>
</dbReference>
<evidence type="ECO:0000313" key="3">
    <source>
        <dbReference type="Proteomes" id="UP000245783"/>
    </source>
</evidence>